<evidence type="ECO:0000313" key="2">
    <source>
        <dbReference type="EMBL" id="KKP30712.1"/>
    </source>
</evidence>
<evidence type="ECO:0000256" key="1">
    <source>
        <dbReference type="SAM" id="Phobius"/>
    </source>
</evidence>
<gene>
    <name evidence="2" type="ORF">UR19_C0001G0096</name>
</gene>
<comment type="caution">
    <text evidence="2">The sequence shown here is derived from an EMBL/GenBank/DDBJ whole genome shotgun (WGS) entry which is preliminary data.</text>
</comment>
<proteinExistence type="predicted"/>
<evidence type="ECO:0008006" key="4">
    <source>
        <dbReference type="Google" id="ProtNLM"/>
    </source>
</evidence>
<organism evidence="2 3">
    <name type="scientific">Candidatus Nomurabacteria bacterium GW2011_GWF1_31_48</name>
    <dbReference type="NCBI Taxonomy" id="1618767"/>
    <lineage>
        <taxon>Bacteria</taxon>
        <taxon>Candidatus Nomuraibacteriota</taxon>
    </lineage>
</organism>
<name>A0A0G0BI48_9BACT</name>
<reference evidence="2 3" key="1">
    <citation type="journal article" date="2015" name="Nature">
        <title>rRNA introns, odd ribosomes, and small enigmatic genomes across a large radiation of phyla.</title>
        <authorList>
            <person name="Brown C.T."/>
            <person name="Hug L.A."/>
            <person name="Thomas B.C."/>
            <person name="Sharon I."/>
            <person name="Castelle C.J."/>
            <person name="Singh A."/>
            <person name="Wilkins M.J."/>
            <person name="Williams K.H."/>
            <person name="Banfield J.F."/>
        </authorList>
    </citation>
    <scope>NUCLEOTIDE SEQUENCE [LARGE SCALE GENOMIC DNA]</scope>
</reference>
<sequence>MQNKRTIIYMVISVVVIIGVFYVGTFYGKSQTSALVSSRFGSNMQDRTGQPGIIGGNNRIVGGGFSVGEIISKDDKSVTVKLVDGGSRIIFFSASTDIIKTTIGSMDDLAIGTEISTTGTTNSDGSVTAKSIQIRL</sequence>
<keyword evidence="1" id="KW-0472">Membrane</keyword>
<keyword evidence="1" id="KW-0812">Transmembrane</keyword>
<protein>
    <recommendedName>
        <fullName evidence="4">DUF5666 domain-containing protein</fullName>
    </recommendedName>
</protein>
<dbReference type="Proteomes" id="UP000034934">
    <property type="component" value="Unassembled WGS sequence"/>
</dbReference>
<dbReference type="AlphaFoldDB" id="A0A0G0BI48"/>
<dbReference type="EMBL" id="LBOG01000001">
    <property type="protein sequence ID" value="KKP30712.1"/>
    <property type="molecule type" value="Genomic_DNA"/>
</dbReference>
<keyword evidence="1" id="KW-1133">Transmembrane helix</keyword>
<accession>A0A0G0BI48</accession>
<evidence type="ECO:0000313" key="3">
    <source>
        <dbReference type="Proteomes" id="UP000034934"/>
    </source>
</evidence>
<feature type="transmembrane region" description="Helical" evidence="1">
    <location>
        <begin position="7"/>
        <end position="28"/>
    </location>
</feature>